<evidence type="ECO:0000256" key="1">
    <source>
        <dbReference type="SAM" id="SignalP"/>
    </source>
</evidence>
<reference evidence="2 3" key="1">
    <citation type="submission" date="2017-08" db="EMBL/GenBank/DDBJ databases">
        <authorList>
            <person name="Fouts D."/>
            <person name="Sutton G."/>
            <person name="Nguyen K."/>
            <person name="Thamlikitkul V."/>
        </authorList>
    </citation>
    <scope>NUCLEOTIDE SEQUENCE [LARGE SCALE GENOMIC DNA]</scope>
    <source>
        <strain evidence="2 3">ECH+15</strain>
    </source>
</reference>
<keyword evidence="1" id="KW-0732">Signal</keyword>
<dbReference type="RefSeq" id="WP_001514162.1">
    <property type="nucleotide sequence ID" value="NZ_NQBG01000094.1"/>
</dbReference>
<gene>
    <name evidence="2" type="ORF">CI727_15890</name>
</gene>
<organism evidence="2 3">
    <name type="scientific">Shigella sonnei</name>
    <dbReference type="NCBI Taxonomy" id="624"/>
    <lineage>
        <taxon>Bacteria</taxon>
        <taxon>Pseudomonadati</taxon>
        <taxon>Pseudomonadota</taxon>
        <taxon>Gammaproteobacteria</taxon>
        <taxon>Enterobacterales</taxon>
        <taxon>Enterobacteriaceae</taxon>
        <taxon>Shigella</taxon>
    </lineage>
</organism>
<comment type="caution">
    <text evidence="2">The sequence shown here is derived from an EMBL/GenBank/DDBJ whole genome shotgun (WGS) entry which is preliminary data.</text>
</comment>
<feature type="signal peptide" evidence="1">
    <location>
        <begin position="1"/>
        <end position="18"/>
    </location>
</feature>
<evidence type="ECO:0000313" key="3">
    <source>
        <dbReference type="Proteomes" id="UP000215313"/>
    </source>
</evidence>
<dbReference type="PROSITE" id="PS51257">
    <property type="entry name" value="PROKAR_LIPOPROTEIN"/>
    <property type="match status" value="1"/>
</dbReference>
<feature type="chain" id="PRO_5042284173" description="Lipoprotein" evidence="1">
    <location>
        <begin position="19"/>
        <end position="158"/>
    </location>
</feature>
<dbReference type="EMBL" id="NQBG01000094">
    <property type="protein sequence ID" value="OYG92384.1"/>
    <property type="molecule type" value="Genomic_DNA"/>
</dbReference>
<dbReference type="AlphaFoldDB" id="A0AAE5N508"/>
<proteinExistence type="predicted"/>
<accession>A0AAE5N508</accession>
<dbReference type="Proteomes" id="UP000215313">
    <property type="component" value="Unassembled WGS sequence"/>
</dbReference>
<protein>
    <recommendedName>
        <fullName evidence="4">Lipoprotein</fullName>
    </recommendedName>
</protein>
<sequence>MKKLAAVVIASALLSACAQPPYARIASDYDQKMAEAKKHDAEFAEKVRNINLETADVGEKPKNYKELVQETIKDALKDPDSAKFSDFSPLRKEVMVENRNFVYGYSTCVFVNAKNSYGGYTGKQLYWAFIRNGQVLRFKNTNDEYGDLIFVGRKVNCN</sequence>
<evidence type="ECO:0008006" key="4">
    <source>
        <dbReference type="Google" id="ProtNLM"/>
    </source>
</evidence>
<name>A0AAE5N508_SHISO</name>
<evidence type="ECO:0000313" key="2">
    <source>
        <dbReference type="EMBL" id="OYG92384.1"/>
    </source>
</evidence>